<sequence length="276" mass="30269">MTDKLHQPEEGAPLRHVLIVDDLGTIEYSIEGMLNRHSAVTSGRLTFEIAQVTSPDDIPATVELAEDMGVTYDVALVDLDFGARRAGGSQSHGLTALRLLAQHTPGTKTALYTADVEGNRELMLRAAFELCPHKPSTWISKASPPSNQADVICDLLDGREPPLGHLRPYFFRPEHLKLRTVCGTRTQLRLWQALALGLENRVQIATQAGASPSTLDKFVAHAREFILDCMPPPASPEGARLPIPAARSANLALAVRFAYANRAFFDDPELEQFVDR</sequence>
<keyword evidence="2" id="KW-1185">Reference proteome</keyword>
<dbReference type="RefSeq" id="WP_344566403.1">
    <property type="nucleotide sequence ID" value="NZ_BAAATG010000050.1"/>
</dbReference>
<dbReference type="EMBL" id="JBHSKN010000007">
    <property type="protein sequence ID" value="MFC5239571.1"/>
    <property type="molecule type" value="Genomic_DNA"/>
</dbReference>
<evidence type="ECO:0000313" key="1">
    <source>
        <dbReference type="EMBL" id="MFC5239571.1"/>
    </source>
</evidence>
<accession>A0ABW0DM83</accession>
<protein>
    <recommendedName>
        <fullName evidence="3">Response regulatory domain-containing protein</fullName>
    </recommendedName>
</protein>
<proteinExistence type="predicted"/>
<evidence type="ECO:0000313" key="2">
    <source>
        <dbReference type="Proteomes" id="UP001596035"/>
    </source>
</evidence>
<organism evidence="1 2">
    <name type="scientific">Streptomyces atrovirens</name>
    <dbReference type="NCBI Taxonomy" id="285556"/>
    <lineage>
        <taxon>Bacteria</taxon>
        <taxon>Bacillati</taxon>
        <taxon>Actinomycetota</taxon>
        <taxon>Actinomycetes</taxon>
        <taxon>Kitasatosporales</taxon>
        <taxon>Streptomycetaceae</taxon>
        <taxon>Streptomyces</taxon>
    </lineage>
</organism>
<comment type="caution">
    <text evidence="1">The sequence shown here is derived from an EMBL/GenBank/DDBJ whole genome shotgun (WGS) entry which is preliminary data.</text>
</comment>
<reference evidence="2" key="1">
    <citation type="journal article" date="2019" name="Int. J. Syst. Evol. Microbiol.">
        <title>The Global Catalogue of Microorganisms (GCM) 10K type strain sequencing project: providing services to taxonomists for standard genome sequencing and annotation.</title>
        <authorList>
            <consortium name="The Broad Institute Genomics Platform"/>
            <consortium name="The Broad Institute Genome Sequencing Center for Infectious Disease"/>
            <person name="Wu L."/>
            <person name="Ma J."/>
        </authorList>
    </citation>
    <scope>NUCLEOTIDE SEQUENCE [LARGE SCALE GENOMIC DNA]</scope>
    <source>
        <strain evidence="2">CGMCC 4.7131</strain>
    </source>
</reference>
<name>A0ABW0DM83_9ACTN</name>
<dbReference type="Proteomes" id="UP001596035">
    <property type="component" value="Unassembled WGS sequence"/>
</dbReference>
<gene>
    <name evidence="1" type="ORF">ACFPWV_06555</name>
</gene>
<evidence type="ECO:0008006" key="3">
    <source>
        <dbReference type="Google" id="ProtNLM"/>
    </source>
</evidence>